<feature type="domain" description="Thiamine pyrophosphate enzyme TPP-binding" evidence="3">
    <location>
        <begin position="66"/>
        <end position="227"/>
    </location>
</feature>
<dbReference type="AlphaFoldDB" id="A0A3B1ABE1"/>
<dbReference type="PANTHER" id="PTHR42897">
    <property type="entry name" value="PYRUVATE SYNTHASE SUBUNIT PORB"/>
    <property type="match status" value="1"/>
</dbReference>
<dbReference type="EC" id="1.2.7.1" evidence="4"/>
<accession>A0A3B1ABE1</accession>
<proteinExistence type="predicted"/>
<protein>
    <submittedName>
        <fullName evidence="4">Pyruvate:ferredoxin oxidoreductase, beta subunit</fullName>
        <ecNumber evidence="4">1.2.7.1</ecNumber>
    </submittedName>
</protein>
<feature type="region of interest" description="Disordered" evidence="2">
    <location>
        <begin position="156"/>
        <end position="178"/>
    </location>
</feature>
<evidence type="ECO:0000313" key="4">
    <source>
        <dbReference type="EMBL" id="VAW97333.1"/>
    </source>
</evidence>
<dbReference type="Gene3D" id="3.40.50.970">
    <property type="match status" value="2"/>
</dbReference>
<evidence type="ECO:0000259" key="3">
    <source>
        <dbReference type="Pfam" id="PF02775"/>
    </source>
</evidence>
<dbReference type="GO" id="GO:0019164">
    <property type="term" value="F:pyruvate synthase activity"/>
    <property type="evidence" value="ECO:0007669"/>
    <property type="project" value="UniProtKB-EC"/>
</dbReference>
<dbReference type="CDD" id="cd03376">
    <property type="entry name" value="TPP_PFOR_porB_like"/>
    <property type="match status" value="1"/>
</dbReference>
<dbReference type="Pfam" id="PF02775">
    <property type="entry name" value="TPP_enzyme_C"/>
    <property type="match status" value="1"/>
</dbReference>
<reference evidence="4" key="1">
    <citation type="submission" date="2018-06" db="EMBL/GenBank/DDBJ databases">
        <authorList>
            <person name="Zhirakovskaya E."/>
        </authorList>
    </citation>
    <scope>NUCLEOTIDE SEQUENCE</scope>
</reference>
<dbReference type="InterPro" id="IPR051479">
    <property type="entry name" value="PorB-like"/>
</dbReference>
<keyword evidence="4" id="KW-0670">Pyruvate</keyword>
<evidence type="ECO:0000256" key="2">
    <source>
        <dbReference type="SAM" id="MobiDB-lite"/>
    </source>
</evidence>
<dbReference type="InterPro" id="IPR029061">
    <property type="entry name" value="THDP-binding"/>
</dbReference>
<name>A0A3B1ABE1_9ZZZZ</name>
<dbReference type="InterPro" id="IPR011766">
    <property type="entry name" value="TPP_enzyme_TPP-bd"/>
</dbReference>
<dbReference type="PANTHER" id="PTHR42897:SF2">
    <property type="entry name" value="PYRUVATE SYNTHASE SUBUNIT PORB"/>
    <property type="match status" value="1"/>
</dbReference>
<dbReference type="GO" id="GO:0030976">
    <property type="term" value="F:thiamine pyrophosphate binding"/>
    <property type="evidence" value="ECO:0007669"/>
    <property type="project" value="InterPro"/>
</dbReference>
<organism evidence="4">
    <name type="scientific">hydrothermal vent metagenome</name>
    <dbReference type="NCBI Taxonomy" id="652676"/>
    <lineage>
        <taxon>unclassified sequences</taxon>
        <taxon>metagenomes</taxon>
        <taxon>ecological metagenomes</taxon>
    </lineage>
</organism>
<feature type="compositionally biased region" description="Polar residues" evidence="2">
    <location>
        <begin position="156"/>
        <end position="171"/>
    </location>
</feature>
<dbReference type="EMBL" id="UOFR01000047">
    <property type="protein sequence ID" value="VAW97333.1"/>
    <property type="molecule type" value="Genomic_DNA"/>
</dbReference>
<keyword evidence="1 4" id="KW-0560">Oxidoreductase</keyword>
<evidence type="ECO:0000256" key="1">
    <source>
        <dbReference type="ARBA" id="ARBA00023002"/>
    </source>
</evidence>
<feature type="region of interest" description="Disordered" evidence="2">
    <location>
        <begin position="325"/>
        <end position="348"/>
    </location>
</feature>
<sequence length="348" mass="37936">MPFRRTQIGVQRPAGKRRSLALDKRDKFRFNVLTSGHRACSGCGEAMAARMVTDLIGPGAIYINATGCLQVFTTHNEQSAWQAPWLHSVFANAAAVASGVEAALSARGKDTPVVVQAGDGGTFDIGLQCLSGMIERGHNVLFVCYDNEAYMNTGVQRSSSTPHAVRTTTSPPGRLSEGKHHLKKDVLSIMAAHQLPYAATATVAYFPDLKAKVEKAIKIKGPRFLQVLSPCPLGWNHDAAQTIEVSRLAVETGLFPLVELEHGSVTSVMRLAQQRPIEDYLKLQGRFKHLFGSQNGATEIRHLQALADARIQRYGLLDAETEWTTDTSTQVQRHGRGGYAQGMKRSST</sequence>
<gene>
    <name evidence="4" type="ORF">MNBD_GAMMA21-1923</name>
</gene>
<dbReference type="SUPFAM" id="SSF52518">
    <property type="entry name" value="Thiamin diphosphate-binding fold (THDP-binding)"/>
    <property type="match status" value="1"/>
</dbReference>